<proteinExistence type="predicted"/>
<accession>A0ABP0D193</accession>
<dbReference type="EMBL" id="CAWUHD010000213">
    <property type="protein sequence ID" value="CAK7238180.1"/>
    <property type="molecule type" value="Genomic_DNA"/>
</dbReference>
<reference evidence="2 3" key="1">
    <citation type="submission" date="2024-01" db="EMBL/GenBank/DDBJ databases">
        <authorList>
            <person name="Allen C."/>
            <person name="Tagirdzhanova G."/>
        </authorList>
    </citation>
    <scope>NUCLEOTIDE SEQUENCE [LARGE SCALE GENOMIC DNA]</scope>
</reference>
<comment type="caution">
    <text evidence="2">The sequence shown here is derived from an EMBL/GenBank/DDBJ whole genome shotgun (WGS) entry which is preliminary data.</text>
</comment>
<sequence length="173" mass="19378">MKAPNHNCRPIAPLCEHLISDIDWAADEVAVLGIVDSVESACREQKWDISDADEIALLLESLECDIGRLVQSEAEEALLAGTGLEQNGTNEQHEHEQHETREQKQQEQPGSIVPAPAVDNLTRRPLPCVAGAQGKFYNQNVQADRVVRFYEAQSRGLRRSTMSNRRRLSAPYY</sequence>
<evidence type="ECO:0000313" key="3">
    <source>
        <dbReference type="Proteomes" id="UP001642482"/>
    </source>
</evidence>
<name>A0ABP0D193_9PEZI</name>
<evidence type="ECO:0000313" key="2">
    <source>
        <dbReference type="EMBL" id="CAK7238180.1"/>
    </source>
</evidence>
<dbReference type="Proteomes" id="UP001642482">
    <property type="component" value="Unassembled WGS sequence"/>
</dbReference>
<protein>
    <submittedName>
        <fullName evidence="2">Uncharacterized protein</fullName>
    </submittedName>
</protein>
<evidence type="ECO:0000256" key="1">
    <source>
        <dbReference type="SAM" id="MobiDB-lite"/>
    </source>
</evidence>
<feature type="region of interest" description="Disordered" evidence="1">
    <location>
        <begin position="84"/>
        <end position="118"/>
    </location>
</feature>
<gene>
    <name evidence="2" type="ORF">SEUCBS140593_010406</name>
</gene>
<keyword evidence="3" id="KW-1185">Reference proteome</keyword>
<feature type="compositionally biased region" description="Basic and acidic residues" evidence="1">
    <location>
        <begin position="91"/>
        <end position="105"/>
    </location>
</feature>
<organism evidence="2 3">
    <name type="scientific">Sporothrix eucalyptigena</name>
    <dbReference type="NCBI Taxonomy" id="1812306"/>
    <lineage>
        <taxon>Eukaryota</taxon>
        <taxon>Fungi</taxon>
        <taxon>Dikarya</taxon>
        <taxon>Ascomycota</taxon>
        <taxon>Pezizomycotina</taxon>
        <taxon>Sordariomycetes</taxon>
        <taxon>Sordariomycetidae</taxon>
        <taxon>Ophiostomatales</taxon>
        <taxon>Ophiostomataceae</taxon>
        <taxon>Sporothrix</taxon>
    </lineage>
</organism>